<evidence type="ECO:0000313" key="1">
    <source>
        <dbReference type="EMBL" id="KAI9456581.1"/>
    </source>
</evidence>
<name>A0ACC0U0S2_9AGAM</name>
<accession>A0ACC0U0S2</accession>
<sequence length="59" mass="6820">MLKLLRQECPRFITLGLGTEVYQAMKRLIATIGLPQIAIDERHTPKLYSHFLECLLAKH</sequence>
<protein>
    <submittedName>
        <fullName evidence="1">Uncharacterized protein</fullName>
    </submittedName>
</protein>
<dbReference type="EMBL" id="JAGFNK010000234">
    <property type="protein sequence ID" value="KAI9456581.1"/>
    <property type="molecule type" value="Genomic_DNA"/>
</dbReference>
<proteinExistence type="predicted"/>
<organism evidence="1 2">
    <name type="scientific">Russula earlei</name>
    <dbReference type="NCBI Taxonomy" id="71964"/>
    <lineage>
        <taxon>Eukaryota</taxon>
        <taxon>Fungi</taxon>
        <taxon>Dikarya</taxon>
        <taxon>Basidiomycota</taxon>
        <taxon>Agaricomycotina</taxon>
        <taxon>Agaricomycetes</taxon>
        <taxon>Russulales</taxon>
        <taxon>Russulaceae</taxon>
        <taxon>Russula</taxon>
    </lineage>
</organism>
<gene>
    <name evidence="1" type="ORF">F5148DRAFT_1224069</name>
</gene>
<evidence type="ECO:0000313" key="2">
    <source>
        <dbReference type="Proteomes" id="UP001207468"/>
    </source>
</evidence>
<dbReference type="Proteomes" id="UP001207468">
    <property type="component" value="Unassembled WGS sequence"/>
</dbReference>
<reference evidence="1" key="1">
    <citation type="submission" date="2021-03" db="EMBL/GenBank/DDBJ databases">
        <title>Evolutionary priming and transition to the ectomycorrhizal habit in an iconic lineage of mushroom-forming fungi: is preadaptation a requirement?</title>
        <authorList>
            <consortium name="DOE Joint Genome Institute"/>
            <person name="Looney B.P."/>
            <person name="Miyauchi S."/>
            <person name="Morin E."/>
            <person name="Drula E."/>
            <person name="Courty P.E."/>
            <person name="Chicoki N."/>
            <person name="Fauchery L."/>
            <person name="Kohler A."/>
            <person name="Kuo A."/>
            <person name="LaButti K."/>
            <person name="Pangilinan J."/>
            <person name="Lipzen A."/>
            <person name="Riley R."/>
            <person name="Andreopoulos W."/>
            <person name="He G."/>
            <person name="Johnson J."/>
            <person name="Barry K.W."/>
            <person name="Grigoriev I.V."/>
            <person name="Nagy L."/>
            <person name="Hibbett D."/>
            <person name="Henrissat B."/>
            <person name="Matheny P.B."/>
            <person name="Labbe J."/>
            <person name="Martin A.F."/>
        </authorList>
    </citation>
    <scope>NUCLEOTIDE SEQUENCE</scope>
    <source>
        <strain evidence="1">BPL698</strain>
    </source>
</reference>
<comment type="caution">
    <text evidence="1">The sequence shown here is derived from an EMBL/GenBank/DDBJ whole genome shotgun (WGS) entry which is preliminary data.</text>
</comment>
<keyword evidence="2" id="KW-1185">Reference proteome</keyword>